<feature type="transmembrane region" description="Helical" evidence="1">
    <location>
        <begin position="203"/>
        <end position="225"/>
    </location>
</feature>
<dbReference type="Pfam" id="PF10060">
    <property type="entry name" value="DUF2298"/>
    <property type="match status" value="1"/>
</dbReference>
<keyword evidence="1" id="KW-1133">Transmembrane helix</keyword>
<organism evidence="2">
    <name type="scientific">uncultured Thermomicrobiales bacterium</name>
    <dbReference type="NCBI Taxonomy" id="1645740"/>
    <lineage>
        <taxon>Bacteria</taxon>
        <taxon>Pseudomonadati</taxon>
        <taxon>Thermomicrobiota</taxon>
        <taxon>Thermomicrobia</taxon>
        <taxon>Thermomicrobiales</taxon>
        <taxon>environmental samples</taxon>
    </lineage>
</organism>
<feature type="transmembrane region" description="Helical" evidence="1">
    <location>
        <begin position="178"/>
        <end position="196"/>
    </location>
</feature>
<proteinExistence type="predicted"/>
<sequence length="727" mass="76531">MVAFLIKLTGIPAEIAFNLAQPTVMAFLAAGAFGVAASLGRDIARRFNVGRVATVAAGLMGAVLMVAVGNLGGLFNLLRFPDDRSWNVVWDPSRAVPSAITEFPYFTGLYADLHAHGIALPITVLVVGLCYSLASQPRLVNLALSRGRVGRWRALLGVRVVALGVILGTLYMTNAWDIATYVLFAAASVLLATRAMPTLVARLIATGALLAVIGAVGFASVLPFYLKFVTLFSEIGRVREPTAFWQVMTHFGGLIAIVIVGVTALLASGARGGWRVWLQPLLPIIGIAVLLGLAALANGRVTGDGPGLRIDDVLILGLIAVLALLLAAASWSRGNTLRGPTPVASLRRLVIGVSAVSAVGAAVVGQPVFGIGAAVVGVGAFLYLFIPGTAPRMVGLLIGAGGGVVAALEVVYLVDNLDGGTAYRMNTVFKFYNQSWVLLALAGAALFGWMVARVISIDRVASSGAASADGSLPRDISYGTSQPSRYASGIVARPIPVMAATSVTGSPSVGWSRIGLLVVAMVVAASAVYPITATPIRLDNRYPETPNTLNAYVWMDHATISSEGPTCTDPLRSDGNLRFQDDRAAIDWFNREVDGAPVIAELNLDNPYFCFASRFSVSTGLPTIIGWQNHESQQRYPDDLGPRQRDVATLYASSDPDEKLAILREYDVEYVVVGALERDLTDGPGRPVVDPAGLATFDAMVGTSLEVAFQQGGTTVYRVLPATTDAP</sequence>
<dbReference type="InterPro" id="IPR018746">
    <property type="entry name" value="DUF2298"/>
</dbReference>
<feature type="transmembrane region" description="Helical" evidence="1">
    <location>
        <begin position="514"/>
        <end position="532"/>
    </location>
</feature>
<feature type="transmembrane region" description="Helical" evidence="1">
    <location>
        <begin position="154"/>
        <end position="172"/>
    </location>
</feature>
<protein>
    <submittedName>
        <fullName evidence="2">Uncharacterized protein</fullName>
    </submittedName>
</protein>
<feature type="transmembrane region" description="Helical" evidence="1">
    <location>
        <begin position="113"/>
        <end position="134"/>
    </location>
</feature>
<name>A0A6J4UA42_9BACT</name>
<accession>A0A6J4UA42</accession>
<feature type="transmembrane region" description="Helical" evidence="1">
    <location>
        <begin position="434"/>
        <end position="452"/>
    </location>
</feature>
<dbReference type="PANTHER" id="PTHR10790:SF51">
    <property type="entry name" value="TETRATRICOPEPTIDE REPEAT PROTEIN"/>
    <property type="match status" value="1"/>
</dbReference>
<dbReference type="NCBIfam" id="TIGR03662">
    <property type="entry name" value="Chlor_Arch_YYY"/>
    <property type="match status" value="1"/>
</dbReference>
<feature type="transmembrane region" description="Helical" evidence="1">
    <location>
        <begin position="368"/>
        <end position="386"/>
    </location>
</feature>
<feature type="transmembrane region" description="Helical" evidence="1">
    <location>
        <begin position="313"/>
        <end position="332"/>
    </location>
</feature>
<keyword evidence="1" id="KW-0812">Transmembrane</keyword>
<feature type="transmembrane region" description="Helical" evidence="1">
    <location>
        <begin position="344"/>
        <end position="362"/>
    </location>
</feature>
<evidence type="ECO:0000313" key="2">
    <source>
        <dbReference type="EMBL" id="CAA9543783.1"/>
    </source>
</evidence>
<feature type="transmembrane region" description="Helical" evidence="1">
    <location>
        <begin position="20"/>
        <end position="40"/>
    </location>
</feature>
<gene>
    <name evidence="2" type="ORF">AVDCRST_MAG33-265</name>
</gene>
<dbReference type="EMBL" id="CADCWK010000022">
    <property type="protein sequence ID" value="CAA9543783.1"/>
    <property type="molecule type" value="Genomic_DNA"/>
</dbReference>
<reference evidence="2" key="1">
    <citation type="submission" date="2020-02" db="EMBL/GenBank/DDBJ databases">
        <authorList>
            <person name="Meier V. D."/>
        </authorList>
    </citation>
    <scope>NUCLEOTIDE SEQUENCE</scope>
    <source>
        <strain evidence="2">AVDCRST_MAG33</strain>
    </source>
</reference>
<feature type="transmembrane region" description="Helical" evidence="1">
    <location>
        <begin position="281"/>
        <end position="301"/>
    </location>
</feature>
<dbReference type="AlphaFoldDB" id="A0A6J4UA42"/>
<feature type="transmembrane region" description="Helical" evidence="1">
    <location>
        <begin position="393"/>
        <end position="414"/>
    </location>
</feature>
<feature type="transmembrane region" description="Helical" evidence="1">
    <location>
        <begin position="245"/>
        <end position="269"/>
    </location>
</feature>
<evidence type="ECO:0000256" key="1">
    <source>
        <dbReference type="SAM" id="Phobius"/>
    </source>
</evidence>
<feature type="transmembrane region" description="Helical" evidence="1">
    <location>
        <begin position="52"/>
        <end position="75"/>
    </location>
</feature>
<dbReference type="PANTHER" id="PTHR10790">
    <property type="entry name" value="TPR-DOMAIN CONTAINING PROTEIN"/>
    <property type="match status" value="1"/>
</dbReference>
<keyword evidence="1" id="KW-0472">Membrane</keyword>